<dbReference type="PANTHER" id="PTHR21716:SF53">
    <property type="entry name" value="PERMEASE PERM-RELATED"/>
    <property type="match status" value="1"/>
</dbReference>
<dbReference type="GO" id="GO:0055085">
    <property type="term" value="P:transmembrane transport"/>
    <property type="evidence" value="ECO:0007669"/>
    <property type="project" value="TreeGrafter"/>
</dbReference>
<comment type="caution">
    <text evidence="10">The sequence shown here is derived from an EMBL/GenBank/DDBJ whole genome shotgun (WGS) entry which is preliminary data.</text>
</comment>
<evidence type="ECO:0000256" key="7">
    <source>
        <dbReference type="ARBA" id="ARBA00023136"/>
    </source>
</evidence>
<keyword evidence="6 9" id="KW-1133">Transmembrane helix</keyword>
<comment type="similarity">
    <text evidence="2">Belongs to the autoinducer-2 exporter (AI-2E) (TC 2.A.86) family.</text>
</comment>
<dbReference type="Pfam" id="PF01594">
    <property type="entry name" value="AI-2E_transport"/>
    <property type="match status" value="1"/>
</dbReference>
<name>H5UT60_9MICO</name>
<evidence type="ECO:0000256" key="9">
    <source>
        <dbReference type="SAM" id="Phobius"/>
    </source>
</evidence>
<dbReference type="AlphaFoldDB" id="H5UT60"/>
<evidence type="ECO:0000256" key="3">
    <source>
        <dbReference type="ARBA" id="ARBA00022448"/>
    </source>
</evidence>
<protein>
    <recommendedName>
        <fullName evidence="12">AI-2E family transporter</fullName>
    </recommendedName>
</protein>
<feature type="transmembrane region" description="Helical" evidence="9">
    <location>
        <begin position="115"/>
        <end position="136"/>
    </location>
</feature>
<accession>H5UT60</accession>
<feature type="transmembrane region" description="Helical" evidence="9">
    <location>
        <begin position="319"/>
        <end position="341"/>
    </location>
</feature>
<feature type="transmembrane region" description="Helical" evidence="9">
    <location>
        <begin position="60"/>
        <end position="78"/>
    </location>
</feature>
<evidence type="ECO:0000256" key="8">
    <source>
        <dbReference type="SAM" id="MobiDB-lite"/>
    </source>
</evidence>
<organism evidence="10 11">
    <name type="scientific">Mobilicoccus pelagius NBRC 104925</name>
    <dbReference type="NCBI Taxonomy" id="1089455"/>
    <lineage>
        <taxon>Bacteria</taxon>
        <taxon>Bacillati</taxon>
        <taxon>Actinomycetota</taxon>
        <taxon>Actinomycetes</taxon>
        <taxon>Micrococcales</taxon>
        <taxon>Dermatophilaceae</taxon>
        <taxon>Mobilicoccus</taxon>
    </lineage>
</organism>
<keyword evidence="7 9" id="KW-0472">Membrane</keyword>
<evidence type="ECO:0000256" key="4">
    <source>
        <dbReference type="ARBA" id="ARBA00022475"/>
    </source>
</evidence>
<dbReference type="eggNOG" id="COG0628">
    <property type="taxonomic scope" value="Bacteria"/>
</dbReference>
<evidence type="ECO:0000256" key="5">
    <source>
        <dbReference type="ARBA" id="ARBA00022692"/>
    </source>
</evidence>
<evidence type="ECO:0000313" key="11">
    <source>
        <dbReference type="Proteomes" id="UP000004367"/>
    </source>
</evidence>
<dbReference type="RefSeq" id="WP_009482816.1">
    <property type="nucleotide sequence ID" value="NZ_BAFE01000063.1"/>
</dbReference>
<proteinExistence type="inferred from homology"/>
<keyword evidence="11" id="KW-1185">Reference proteome</keyword>
<dbReference type="GO" id="GO:0005886">
    <property type="term" value="C:plasma membrane"/>
    <property type="evidence" value="ECO:0007669"/>
    <property type="project" value="UniProtKB-SubCell"/>
</dbReference>
<comment type="subcellular location">
    <subcellularLocation>
        <location evidence="1">Cell membrane</location>
        <topology evidence="1">Multi-pass membrane protein</topology>
    </subcellularLocation>
</comment>
<evidence type="ECO:0000313" key="10">
    <source>
        <dbReference type="EMBL" id="GAB48918.1"/>
    </source>
</evidence>
<dbReference type="PANTHER" id="PTHR21716">
    <property type="entry name" value="TRANSMEMBRANE PROTEIN"/>
    <property type="match status" value="1"/>
</dbReference>
<feature type="transmembrane region" description="Helical" evidence="9">
    <location>
        <begin position="258"/>
        <end position="281"/>
    </location>
</feature>
<feature type="transmembrane region" description="Helical" evidence="9">
    <location>
        <begin position="287"/>
        <end position="312"/>
    </location>
</feature>
<evidence type="ECO:0000256" key="2">
    <source>
        <dbReference type="ARBA" id="ARBA00009773"/>
    </source>
</evidence>
<dbReference type="Proteomes" id="UP000004367">
    <property type="component" value="Unassembled WGS sequence"/>
</dbReference>
<keyword evidence="3" id="KW-0813">Transport</keyword>
<dbReference type="EMBL" id="BAFE01000063">
    <property type="protein sequence ID" value="GAB48918.1"/>
    <property type="molecule type" value="Genomic_DNA"/>
</dbReference>
<evidence type="ECO:0000256" key="1">
    <source>
        <dbReference type="ARBA" id="ARBA00004651"/>
    </source>
</evidence>
<keyword evidence="4" id="KW-1003">Cell membrane</keyword>
<keyword evidence="5 9" id="KW-0812">Transmembrane</keyword>
<evidence type="ECO:0008006" key="12">
    <source>
        <dbReference type="Google" id="ProtNLM"/>
    </source>
</evidence>
<sequence length="468" mass="48508">MKLFRRGTPASLSEIRTRVRLPVPPPPEPVAVAPAPAFSYSDPRPADQAIPFALKVSAGIAWRVVVIAIALYGLGMIIGRTSSVVIPVAVALLLTALTMPLAVLLNHRLHFPRGLAAITTLLVSVGVVAGLLTLAGNQIVIGVQGLSTSAGLGLSQIQAWLSNGPLGGQIDEAINQGRAWVQSHAGDLTSGALSAGQTAGNLAVGAIMTMFAMFFFLADGDRMWSWCVGLAPKQVREPVHEAGRRAWVTLSSYVKTQVLVAGVDAVFISLGAFLLGLPLVIPLGLIVFFASAIPMVGAVVSGALAVLLALVVKGPLASLIMLGVVLAVQQIEGNLLQPILMSKAVSLHPLATLLGVAVGSYLFGIAGALFAVPLMAITNTVVLYLNGHDKFPMLGQDASILTNSAKKLSGDAAERDEAVTPGAGDNDKLIGGINPEAHEREQQAEDAAAEAATHDETVDSEGTVEKRS</sequence>
<dbReference type="InterPro" id="IPR002549">
    <property type="entry name" value="AI-2E-like"/>
</dbReference>
<feature type="compositionally biased region" description="Basic and acidic residues" evidence="8">
    <location>
        <begin position="452"/>
        <end position="468"/>
    </location>
</feature>
<feature type="transmembrane region" description="Helical" evidence="9">
    <location>
        <begin position="361"/>
        <end position="385"/>
    </location>
</feature>
<feature type="transmembrane region" description="Helical" evidence="9">
    <location>
        <begin position="84"/>
        <end position="103"/>
    </location>
</feature>
<reference evidence="10 11" key="1">
    <citation type="submission" date="2012-02" db="EMBL/GenBank/DDBJ databases">
        <title>Whole genome shotgun sequence of Mobilicoccus pelagius NBRC 104925.</title>
        <authorList>
            <person name="Yoshida Y."/>
            <person name="Hosoyama A."/>
            <person name="Tsuchikane K."/>
            <person name="Katsumata H."/>
            <person name="Yamazaki S."/>
            <person name="Fujita N."/>
        </authorList>
    </citation>
    <scope>NUCLEOTIDE SEQUENCE [LARGE SCALE GENOMIC DNA]</scope>
    <source>
        <strain evidence="10 11">NBRC 104925</strain>
    </source>
</reference>
<feature type="transmembrane region" description="Helical" evidence="9">
    <location>
        <begin position="199"/>
        <end position="218"/>
    </location>
</feature>
<gene>
    <name evidence="10" type="ORF">MOPEL_085_00040</name>
</gene>
<evidence type="ECO:0000256" key="6">
    <source>
        <dbReference type="ARBA" id="ARBA00022989"/>
    </source>
</evidence>
<feature type="region of interest" description="Disordered" evidence="8">
    <location>
        <begin position="411"/>
        <end position="468"/>
    </location>
</feature>